<dbReference type="EMBL" id="PGFA01000001">
    <property type="protein sequence ID" value="PJJ61192.1"/>
    <property type="molecule type" value="Genomic_DNA"/>
</dbReference>
<evidence type="ECO:0000256" key="3">
    <source>
        <dbReference type="RuleBase" id="RU000363"/>
    </source>
</evidence>
<evidence type="ECO:0000313" key="5">
    <source>
        <dbReference type="EMBL" id="PJJ61192.1"/>
    </source>
</evidence>
<dbReference type="InterPro" id="IPR057326">
    <property type="entry name" value="KR_dom"/>
</dbReference>
<dbReference type="InterPro" id="IPR020904">
    <property type="entry name" value="Sc_DH/Rdtase_CS"/>
</dbReference>
<keyword evidence="6" id="KW-1185">Reference proteome</keyword>
<dbReference type="Gene3D" id="3.40.50.720">
    <property type="entry name" value="NAD(P)-binding Rossmann-like Domain"/>
    <property type="match status" value="1"/>
</dbReference>
<dbReference type="OrthoDB" id="9786056at2"/>
<accession>A0A2M9BTF9</accession>
<sequence length="284" mass="30310">MTRKNIWFVTGASKGLGLTLVQHLLAHGYAVAATSRNLSELQQAAPPDTPNFLPLHMDLSSEQSVRQAIAQAISTFGRLDVVVNNAGYGQLGALEELSDQEARQNFDVNVFGVLNVLRAATPHLRAQGGGRVLNISSIGGFSGAFPGWGVYCATKFAVDGLTESYAEEVRPFGIHVTTVKPGYFRTSFLAPGSMGRPAAPIGAYQAVRDSQLLHEQQINGNQPGDPTKAAAVLLALSEADNPPVHLFLGEDAYQTARQKIEAVQHDMQQWQARATATGFASGAL</sequence>
<dbReference type="PRINTS" id="PR00080">
    <property type="entry name" value="SDRFAMILY"/>
</dbReference>
<comment type="caution">
    <text evidence="5">The sequence shown here is derived from an EMBL/GenBank/DDBJ whole genome shotgun (WGS) entry which is preliminary data.</text>
</comment>
<feature type="domain" description="Ketoreductase" evidence="4">
    <location>
        <begin position="5"/>
        <end position="187"/>
    </location>
</feature>
<dbReference type="AlphaFoldDB" id="A0A2M9BTF9"/>
<dbReference type="Pfam" id="PF00106">
    <property type="entry name" value="adh_short"/>
    <property type="match status" value="1"/>
</dbReference>
<dbReference type="InterPro" id="IPR051911">
    <property type="entry name" value="SDR_oxidoreductase"/>
</dbReference>
<dbReference type="RefSeq" id="WP_100336805.1">
    <property type="nucleotide sequence ID" value="NZ_PGFA01000001.1"/>
</dbReference>
<reference evidence="5 6" key="1">
    <citation type="submission" date="2017-11" db="EMBL/GenBank/DDBJ databases">
        <title>Genomic Encyclopedia of Archaeal and Bacterial Type Strains, Phase II (KMG-II): From Individual Species to Whole Genera.</title>
        <authorList>
            <person name="Goeker M."/>
        </authorList>
    </citation>
    <scope>NUCLEOTIDE SEQUENCE [LARGE SCALE GENOMIC DNA]</scope>
    <source>
        <strain evidence="5 6">DSM 11115</strain>
    </source>
</reference>
<organism evidence="5 6">
    <name type="scientific">Hymenobacter chitinivorans DSM 11115</name>
    <dbReference type="NCBI Taxonomy" id="1121954"/>
    <lineage>
        <taxon>Bacteria</taxon>
        <taxon>Pseudomonadati</taxon>
        <taxon>Bacteroidota</taxon>
        <taxon>Cytophagia</taxon>
        <taxon>Cytophagales</taxon>
        <taxon>Hymenobacteraceae</taxon>
        <taxon>Hymenobacter</taxon>
    </lineage>
</organism>
<dbReference type="GO" id="GO:0016491">
    <property type="term" value="F:oxidoreductase activity"/>
    <property type="evidence" value="ECO:0007669"/>
    <property type="project" value="UniProtKB-KW"/>
</dbReference>
<dbReference type="PROSITE" id="PS00061">
    <property type="entry name" value="ADH_SHORT"/>
    <property type="match status" value="1"/>
</dbReference>
<keyword evidence="2" id="KW-0560">Oxidoreductase</keyword>
<evidence type="ECO:0000259" key="4">
    <source>
        <dbReference type="SMART" id="SM00822"/>
    </source>
</evidence>
<dbReference type="CDD" id="cd05374">
    <property type="entry name" value="17beta-HSD-like_SDR_c"/>
    <property type="match status" value="1"/>
</dbReference>
<dbReference type="PANTHER" id="PTHR43976:SF16">
    <property type="entry name" value="SHORT-CHAIN DEHYDROGENASE_REDUCTASE FAMILY PROTEIN"/>
    <property type="match status" value="1"/>
</dbReference>
<name>A0A2M9BTF9_9BACT</name>
<evidence type="ECO:0000256" key="2">
    <source>
        <dbReference type="ARBA" id="ARBA00023002"/>
    </source>
</evidence>
<comment type="similarity">
    <text evidence="1 3">Belongs to the short-chain dehydrogenases/reductases (SDR) family.</text>
</comment>
<gene>
    <name evidence="5" type="ORF">CLV45_2630</name>
</gene>
<dbReference type="PANTHER" id="PTHR43976">
    <property type="entry name" value="SHORT CHAIN DEHYDROGENASE"/>
    <property type="match status" value="1"/>
</dbReference>
<dbReference type="Proteomes" id="UP000228535">
    <property type="component" value="Unassembled WGS sequence"/>
</dbReference>
<proteinExistence type="inferred from homology"/>
<dbReference type="SMART" id="SM00822">
    <property type="entry name" value="PKS_KR"/>
    <property type="match status" value="1"/>
</dbReference>
<protein>
    <submittedName>
        <fullName evidence="5">Short-subunit dehydrogenase</fullName>
    </submittedName>
</protein>
<dbReference type="SUPFAM" id="SSF51735">
    <property type="entry name" value="NAD(P)-binding Rossmann-fold domains"/>
    <property type="match status" value="1"/>
</dbReference>
<dbReference type="InterPro" id="IPR036291">
    <property type="entry name" value="NAD(P)-bd_dom_sf"/>
</dbReference>
<dbReference type="PRINTS" id="PR00081">
    <property type="entry name" value="GDHRDH"/>
</dbReference>
<dbReference type="InterPro" id="IPR002347">
    <property type="entry name" value="SDR_fam"/>
</dbReference>
<evidence type="ECO:0000256" key="1">
    <source>
        <dbReference type="ARBA" id="ARBA00006484"/>
    </source>
</evidence>
<evidence type="ECO:0000313" key="6">
    <source>
        <dbReference type="Proteomes" id="UP000228535"/>
    </source>
</evidence>